<dbReference type="RefSeq" id="XP_024684883.1">
    <property type="nucleotide sequence ID" value="XM_024830645.1"/>
</dbReference>
<dbReference type="VEuPathDB" id="FungiDB:P174DRAFT_474195"/>
<sequence length="282" mass="31706">MDPHNTWSYLASSPTNGSLALSAVSSPGTIADERSPENQAAGLQYPHIPQVLRVGVIELARGSLSFVCQEVILTIIVIQAHNQQVRETALLSMQVQEQNQLLWSIYNMVRNQTQASTTSDTHQNTSSEVQQQSSPNSDGSFHTPRSQPEPDHVSPSGEQECSPSVTERRQDQDGRTESMRSRPRPGAQQRSTTDWWRLPQLTRCRYTICAIRRELLVPGFTPPVNIIPLTTRLFFAIASPYAMEQVRELIAAVWRQDNYPPFRCPATTEGAFRSLDKFEESR</sequence>
<feature type="region of interest" description="Disordered" evidence="1">
    <location>
        <begin position="114"/>
        <end position="193"/>
    </location>
</feature>
<dbReference type="EMBL" id="MSZS01000002">
    <property type="protein sequence ID" value="PKX96288.1"/>
    <property type="molecule type" value="Genomic_DNA"/>
</dbReference>
<organism evidence="2 3">
    <name type="scientific">Aspergillus novofumigatus (strain IBT 16806)</name>
    <dbReference type="NCBI Taxonomy" id="1392255"/>
    <lineage>
        <taxon>Eukaryota</taxon>
        <taxon>Fungi</taxon>
        <taxon>Dikarya</taxon>
        <taxon>Ascomycota</taxon>
        <taxon>Pezizomycotina</taxon>
        <taxon>Eurotiomycetes</taxon>
        <taxon>Eurotiomycetidae</taxon>
        <taxon>Eurotiales</taxon>
        <taxon>Aspergillaceae</taxon>
        <taxon>Aspergillus</taxon>
        <taxon>Aspergillus subgen. Fumigati</taxon>
    </lineage>
</organism>
<evidence type="ECO:0000313" key="3">
    <source>
        <dbReference type="Proteomes" id="UP000234474"/>
    </source>
</evidence>
<accession>A0A2I1CFB5</accession>
<name>A0A2I1CFB5_ASPN1</name>
<dbReference type="OrthoDB" id="4462325at2759"/>
<feature type="compositionally biased region" description="Polar residues" evidence="1">
    <location>
        <begin position="114"/>
        <end position="146"/>
    </location>
</feature>
<evidence type="ECO:0000313" key="2">
    <source>
        <dbReference type="EMBL" id="PKX96288.1"/>
    </source>
</evidence>
<reference evidence="3" key="1">
    <citation type="journal article" date="2018" name="Proc. Natl. Acad. Sci. U.S.A.">
        <title>Linking secondary metabolites to gene clusters through genome sequencing of six diverse Aspergillus species.</title>
        <authorList>
            <person name="Kaerboelling I."/>
            <person name="Vesth T.C."/>
            <person name="Frisvad J.C."/>
            <person name="Nybo J.L."/>
            <person name="Theobald S."/>
            <person name="Kuo A."/>
            <person name="Bowyer P."/>
            <person name="Matsuda Y."/>
            <person name="Mondo S."/>
            <person name="Lyhne E.K."/>
            <person name="Kogle M.E."/>
            <person name="Clum A."/>
            <person name="Lipzen A."/>
            <person name="Salamov A."/>
            <person name="Ngan C.Y."/>
            <person name="Daum C."/>
            <person name="Chiniquy J."/>
            <person name="Barry K."/>
            <person name="LaButti K."/>
            <person name="Haridas S."/>
            <person name="Simmons B.A."/>
            <person name="Magnuson J.K."/>
            <person name="Mortensen U.H."/>
            <person name="Larsen T.O."/>
            <person name="Grigoriev I.V."/>
            <person name="Baker S.E."/>
            <person name="Andersen M.R."/>
        </authorList>
    </citation>
    <scope>NUCLEOTIDE SEQUENCE [LARGE SCALE GENOMIC DNA]</scope>
    <source>
        <strain evidence="3">IBT 16806</strain>
    </source>
</reference>
<proteinExistence type="predicted"/>
<feature type="compositionally biased region" description="Basic and acidic residues" evidence="1">
    <location>
        <begin position="166"/>
        <end position="180"/>
    </location>
</feature>
<dbReference type="AlphaFoldDB" id="A0A2I1CFB5"/>
<feature type="compositionally biased region" description="Polar residues" evidence="1">
    <location>
        <begin position="156"/>
        <end position="165"/>
    </location>
</feature>
<evidence type="ECO:0000256" key="1">
    <source>
        <dbReference type="SAM" id="MobiDB-lite"/>
    </source>
</evidence>
<dbReference type="STRING" id="1392255.A0A2I1CFB5"/>
<comment type="caution">
    <text evidence="2">The sequence shown here is derived from an EMBL/GenBank/DDBJ whole genome shotgun (WGS) entry which is preliminary data.</text>
</comment>
<dbReference type="Proteomes" id="UP000234474">
    <property type="component" value="Unassembled WGS sequence"/>
</dbReference>
<dbReference type="GeneID" id="36537973"/>
<protein>
    <submittedName>
        <fullName evidence="2">Uncharacterized protein</fullName>
    </submittedName>
</protein>
<gene>
    <name evidence="2" type="ORF">P174DRAFT_474195</name>
</gene>
<keyword evidence="3" id="KW-1185">Reference proteome</keyword>